<evidence type="ECO:0000256" key="1">
    <source>
        <dbReference type="SAM" id="MobiDB-lite"/>
    </source>
</evidence>
<dbReference type="STRING" id="5762.D2VJC2"/>
<accession>D2VJC2</accession>
<name>D2VJC2_NAEGR</name>
<gene>
    <name evidence="2" type="ORF">NAEGRDRAFT_68986</name>
</gene>
<dbReference type="VEuPathDB" id="AmoebaDB:NAEGRDRAFT_68986"/>
<dbReference type="PANTHER" id="PTHR47475">
    <property type="entry name" value="CHROMOSOME TRANSMISSION FIDELITY PROTEIN 8"/>
    <property type="match status" value="1"/>
</dbReference>
<evidence type="ECO:0000313" key="2">
    <source>
        <dbReference type="EMBL" id="EFC43013.1"/>
    </source>
</evidence>
<dbReference type="PANTHER" id="PTHR47475:SF2">
    <property type="entry name" value="CHROMOSOME TRANSMISSION FIDELITY PROTEIN 8"/>
    <property type="match status" value="1"/>
</dbReference>
<dbReference type="AlphaFoldDB" id="D2VJC2"/>
<dbReference type="Proteomes" id="UP000006671">
    <property type="component" value="Unassembled WGS sequence"/>
</dbReference>
<dbReference type="KEGG" id="ngr:NAEGRDRAFT_68986"/>
<dbReference type="GeneID" id="8852987"/>
<keyword evidence="3" id="KW-1185">Reference proteome</keyword>
<feature type="region of interest" description="Disordered" evidence="1">
    <location>
        <begin position="103"/>
        <end position="157"/>
    </location>
</feature>
<evidence type="ECO:0000313" key="3">
    <source>
        <dbReference type="Proteomes" id="UP000006671"/>
    </source>
</evidence>
<proteinExistence type="predicted"/>
<dbReference type="Pfam" id="PF09696">
    <property type="entry name" value="Ctf8"/>
    <property type="match status" value="1"/>
</dbReference>
<protein>
    <submittedName>
        <fullName evidence="2">Predicted protein</fullName>
    </submittedName>
</protein>
<organism evidence="3">
    <name type="scientific">Naegleria gruberi</name>
    <name type="common">Amoeba</name>
    <dbReference type="NCBI Taxonomy" id="5762"/>
    <lineage>
        <taxon>Eukaryota</taxon>
        <taxon>Discoba</taxon>
        <taxon>Heterolobosea</taxon>
        <taxon>Tetramitia</taxon>
        <taxon>Eutetramitia</taxon>
        <taxon>Vahlkampfiidae</taxon>
        <taxon>Naegleria</taxon>
    </lineage>
</organism>
<dbReference type="InParanoid" id="D2VJC2"/>
<dbReference type="InterPro" id="IPR018607">
    <property type="entry name" value="Ctf8"/>
</dbReference>
<feature type="compositionally biased region" description="Low complexity" evidence="1">
    <location>
        <begin position="120"/>
        <end position="144"/>
    </location>
</feature>
<sequence length="157" mass="17802">MYKIPLRKSNDLKCFNLMDIQGSLETRPEKDKPLDSITLGSLTWNSSQPNSDRCTLVIERQKCEGKKLSMKKPLLICKKVINPQTNQTEYMIVGIAKDKIQFRTRPTPLSPQQQKSKQIETISESSNNNTTTTTTSQKSSSMESVARTLFFPSAKKQ</sequence>
<dbReference type="GO" id="GO:0007064">
    <property type="term" value="P:mitotic sister chromatid cohesion"/>
    <property type="evidence" value="ECO:0007669"/>
    <property type="project" value="InterPro"/>
</dbReference>
<dbReference type="OrthoDB" id="121932at2759"/>
<reference evidence="2 3" key="1">
    <citation type="journal article" date="2010" name="Cell">
        <title>The genome of Naegleria gruberi illuminates early eukaryotic versatility.</title>
        <authorList>
            <person name="Fritz-Laylin L.K."/>
            <person name="Prochnik S.E."/>
            <person name="Ginger M.L."/>
            <person name="Dacks J.B."/>
            <person name="Carpenter M.L."/>
            <person name="Field M.C."/>
            <person name="Kuo A."/>
            <person name="Paredez A."/>
            <person name="Chapman J."/>
            <person name="Pham J."/>
            <person name="Shu S."/>
            <person name="Neupane R."/>
            <person name="Cipriano M."/>
            <person name="Mancuso J."/>
            <person name="Tu H."/>
            <person name="Salamov A."/>
            <person name="Lindquist E."/>
            <person name="Shapiro H."/>
            <person name="Lucas S."/>
            <person name="Grigoriev I.V."/>
            <person name="Cande W.Z."/>
            <person name="Fulton C."/>
            <person name="Rokhsar D.S."/>
            <person name="Dawson S.C."/>
        </authorList>
    </citation>
    <scope>NUCLEOTIDE SEQUENCE [LARGE SCALE GENOMIC DNA]</scope>
    <source>
        <strain evidence="2 3">NEG-M</strain>
    </source>
</reference>
<dbReference type="EMBL" id="GG738876">
    <property type="protein sequence ID" value="EFC43013.1"/>
    <property type="molecule type" value="Genomic_DNA"/>
</dbReference>
<dbReference type="OMA" id="MQIFIKE"/>
<dbReference type="RefSeq" id="XP_002675757.1">
    <property type="nucleotide sequence ID" value="XM_002675711.1"/>
</dbReference>
<dbReference type="GO" id="GO:0031390">
    <property type="term" value="C:Ctf18 RFC-like complex"/>
    <property type="evidence" value="ECO:0007669"/>
    <property type="project" value="InterPro"/>
</dbReference>